<gene>
    <name evidence="2" type="ORF">PV662_40945</name>
</gene>
<evidence type="ECO:0000256" key="1">
    <source>
        <dbReference type="SAM" id="MobiDB-lite"/>
    </source>
</evidence>
<dbReference type="EMBL" id="JARAYU010000023">
    <property type="protein sequence ID" value="MDX3705994.1"/>
    <property type="molecule type" value="Genomic_DNA"/>
</dbReference>
<keyword evidence="3" id="KW-1185">Reference proteome</keyword>
<dbReference type="Proteomes" id="UP001271274">
    <property type="component" value="Unassembled WGS sequence"/>
</dbReference>
<proteinExistence type="predicted"/>
<dbReference type="RefSeq" id="WP_162948247.1">
    <property type="nucleotide sequence ID" value="NZ_JARAUR010000051.1"/>
</dbReference>
<organism evidence="2 3">
    <name type="scientific">Streptomyces europaeiscabiei</name>
    <dbReference type="NCBI Taxonomy" id="146819"/>
    <lineage>
        <taxon>Bacteria</taxon>
        <taxon>Bacillati</taxon>
        <taxon>Actinomycetota</taxon>
        <taxon>Actinomycetes</taxon>
        <taxon>Kitasatosporales</taxon>
        <taxon>Streptomycetaceae</taxon>
        <taxon>Streptomyces</taxon>
    </lineage>
</organism>
<sequence length="74" mass="8003">MVSPCSRPVAGGEQATQWMPHARSEQERAALAEFHAHGEELAVPAGEFDELLLADYIVGVPDGPDRKSGHTQHL</sequence>
<protein>
    <submittedName>
        <fullName evidence="2">Uncharacterized protein</fullName>
    </submittedName>
</protein>
<feature type="region of interest" description="Disordered" evidence="1">
    <location>
        <begin position="1"/>
        <end position="26"/>
    </location>
</feature>
<name>A0ABU4NVW2_9ACTN</name>
<comment type="caution">
    <text evidence="2">The sequence shown here is derived from an EMBL/GenBank/DDBJ whole genome shotgun (WGS) entry which is preliminary data.</text>
</comment>
<reference evidence="2 3" key="1">
    <citation type="journal article" date="2023" name="Microb. Genom.">
        <title>Mesoterricola silvestris gen. nov., sp. nov., Mesoterricola sediminis sp. nov., Geothrix oryzae sp. nov., Geothrix edaphica sp. nov., Geothrix rubra sp. nov., and Geothrix limicola sp. nov., six novel members of Acidobacteriota isolated from soils.</title>
        <authorList>
            <person name="Weisberg A.J."/>
            <person name="Pearce E."/>
            <person name="Kramer C.G."/>
            <person name="Chang J.H."/>
            <person name="Clarke C.R."/>
        </authorList>
    </citation>
    <scope>NUCLEOTIDE SEQUENCE [LARGE SCALE GENOMIC DNA]</scope>
    <source>
        <strain evidence="2 3">ID09-01A</strain>
    </source>
</reference>
<evidence type="ECO:0000313" key="2">
    <source>
        <dbReference type="EMBL" id="MDX3705994.1"/>
    </source>
</evidence>
<evidence type="ECO:0000313" key="3">
    <source>
        <dbReference type="Proteomes" id="UP001271274"/>
    </source>
</evidence>
<accession>A0ABU4NVW2</accession>